<evidence type="ECO:0008006" key="2">
    <source>
        <dbReference type="Google" id="ProtNLM"/>
    </source>
</evidence>
<accession>A0A699HF99</accession>
<reference evidence="1" key="1">
    <citation type="journal article" date="2019" name="Sci. Rep.">
        <title>Draft genome of Tanacetum cinerariifolium, the natural source of mosquito coil.</title>
        <authorList>
            <person name="Yamashiro T."/>
            <person name="Shiraishi A."/>
            <person name="Satake H."/>
            <person name="Nakayama K."/>
        </authorList>
    </citation>
    <scope>NUCLEOTIDE SEQUENCE</scope>
</reference>
<comment type="caution">
    <text evidence="1">The sequence shown here is derived from an EMBL/GenBank/DDBJ whole genome shotgun (WGS) entry which is preliminary data.</text>
</comment>
<proteinExistence type="predicted"/>
<organism evidence="1">
    <name type="scientific">Tanacetum cinerariifolium</name>
    <name type="common">Dalmatian daisy</name>
    <name type="synonym">Chrysanthemum cinerariifolium</name>
    <dbReference type="NCBI Taxonomy" id="118510"/>
    <lineage>
        <taxon>Eukaryota</taxon>
        <taxon>Viridiplantae</taxon>
        <taxon>Streptophyta</taxon>
        <taxon>Embryophyta</taxon>
        <taxon>Tracheophyta</taxon>
        <taxon>Spermatophyta</taxon>
        <taxon>Magnoliopsida</taxon>
        <taxon>eudicotyledons</taxon>
        <taxon>Gunneridae</taxon>
        <taxon>Pentapetalae</taxon>
        <taxon>asterids</taxon>
        <taxon>campanulids</taxon>
        <taxon>Asterales</taxon>
        <taxon>Asteraceae</taxon>
        <taxon>Asteroideae</taxon>
        <taxon>Anthemideae</taxon>
        <taxon>Anthemidinae</taxon>
        <taxon>Tanacetum</taxon>
    </lineage>
</organism>
<name>A0A699HF99_TANCI</name>
<gene>
    <name evidence="1" type="ORF">Tci_375001</name>
</gene>
<evidence type="ECO:0000313" key="1">
    <source>
        <dbReference type="EMBL" id="GEY03027.1"/>
    </source>
</evidence>
<protein>
    <recommendedName>
        <fullName evidence="2">Retrovirus-related Pol polyprotein from transposon TNT 1-94</fullName>
    </recommendedName>
</protein>
<dbReference type="AlphaFoldDB" id="A0A699HF99"/>
<sequence length="339" mass="38242">MSTMAGHVIVAGADNCPSMLDKIRDRTPEDLTEVEKIHEACDIKDRVKLLIEGSELSLQERELKLYVEFDTFTSEKGETIHSHYLRFAQLINDMNTIGMSMKPLQSYQAPAIHQQSHASFSQLDLGLVVPLFLPFDDPIASLNKESCNYQRRKGHDAECSWETDTEMASLVDNRDTVATGQDTQELTPTSIFQNDDLDAFDSDCDEAPSASVVLMARLSAYDSDVFSDGTEPEKHDTRSIFENDTHAKDADRKLLNDKEPMAEVYLTAEPNVLANGQQHAEQSEFNNERRVDHDAEQCQVKSPLLDPSPDNKTTDFLNQSLEFENISLKKTVVQFQKDF</sequence>
<dbReference type="EMBL" id="BKCJ010146740">
    <property type="protein sequence ID" value="GEY03027.1"/>
    <property type="molecule type" value="Genomic_DNA"/>
</dbReference>